<keyword evidence="2" id="KW-1185">Reference proteome</keyword>
<dbReference type="Proteomes" id="UP001149821">
    <property type="component" value="Unassembled WGS sequence"/>
</dbReference>
<sequence>MIEILIALAIIGAIASMAVPALSNFLVKSERQRAQFDLYQLQTYTEQHFTETASYPTTASLVCSTCQVSEEYDFTITTGGTGNNIYILKATPKATSSQKNDDECYTMIINAVTEQSNVDKDGDPLNSSKCWI</sequence>
<protein>
    <submittedName>
        <fullName evidence="1">Type IV pilin protein</fullName>
    </submittedName>
</protein>
<evidence type="ECO:0000313" key="1">
    <source>
        <dbReference type="EMBL" id="MDD1784325.1"/>
    </source>
</evidence>
<reference evidence="1" key="1">
    <citation type="submission" date="2021-12" db="EMBL/GenBank/DDBJ databases">
        <title>Enterovibrio ZSDZ35 sp. nov. and Enterovibrio ZSDZ42 sp. nov., isolated from coastal seawater in Qingdao.</title>
        <authorList>
            <person name="Zhang P."/>
        </authorList>
    </citation>
    <scope>NUCLEOTIDE SEQUENCE</scope>
    <source>
        <strain evidence="1">ZSDZ35</strain>
    </source>
</reference>
<gene>
    <name evidence="1" type="ORF">LRP49_24410</name>
</gene>
<organism evidence="1 2">
    <name type="scientific">Enterovibrio qingdaonensis</name>
    <dbReference type="NCBI Taxonomy" id="2899818"/>
    <lineage>
        <taxon>Bacteria</taxon>
        <taxon>Pseudomonadati</taxon>
        <taxon>Pseudomonadota</taxon>
        <taxon>Gammaproteobacteria</taxon>
        <taxon>Vibrionales</taxon>
        <taxon>Vibrionaceae</taxon>
        <taxon>Enterovibrio</taxon>
    </lineage>
</organism>
<evidence type="ECO:0000313" key="2">
    <source>
        <dbReference type="Proteomes" id="UP001149821"/>
    </source>
</evidence>
<proteinExistence type="predicted"/>
<accession>A0ABT5QTM2</accession>
<dbReference type="Gene3D" id="3.30.700.10">
    <property type="entry name" value="Glycoprotein, Type 4 Pilin"/>
    <property type="match status" value="1"/>
</dbReference>
<comment type="caution">
    <text evidence="1">The sequence shown here is derived from an EMBL/GenBank/DDBJ whole genome shotgun (WGS) entry which is preliminary data.</text>
</comment>
<dbReference type="EMBL" id="JAJUBB010000036">
    <property type="protein sequence ID" value="MDD1784325.1"/>
    <property type="molecule type" value="Genomic_DNA"/>
</dbReference>
<dbReference type="InterPro" id="IPR031982">
    <property type="entry name" value="PilE-like"/>
</dbReference>
<dbReference type="InterPro" id="IPR045584">
    <property type="entry name" value="Pilin-like"/>
</dbReference>
<dbReference type="SUPFAM" id="SSF54523">
    <property type="entry name" value="Pili subunits"/>
    <property type="match status" value="1"/>
</dbReference>
<name>A0ABT5QTM2_9GAMM</name>
<dbReference type="Pfam" id="PF16732">
    <property type="entry name" value="ComP_DUS"/>
    <property type="match status" value="1"/>
</dbReference>